<dbReference type="CDD" id="cd04196">
    <property type="entry name" value="GT_2_like_d"/>
    <property type="match status" value="1"/>
</dbReference>
<accession>A0A6S6TIL9</accession>
<dbReference type="SUPFAM" id="SSF53448">
    <property type="entry name" value="Nucleotide-diphospho-sugar transferases"/>
    <property type="match status" value="1"/>
</dbReference>
<dbReference type="InterPro" id="IPR001173">
    <property type="entry name" value="Glyco_trans_2-like"/>
</dbReference>
<dbReference type="PANTHER" id="PTHR22916">
    <property type="entry name" value="GLYCOSYLTRANSFERASE"/>
    <property type="match status" value="1"/>
</dbReference>
<evidence type="ECO:0000313" key="2">
    <source>
        <dbReference type="EMBL" id="CAA6814718.1"/>
    </source>
</evidence>
<reference evidence="2" key="1">
    <citation type="submission" date="2020-01" db="EMBL/GenBank/DDBJ databases">
        <authorList>
            <person name="Meier V. D."/>
            <person name="Meier V D."/>
        </authorList>
    </citation>
    <scope>NUCLEOTIDE SEQUENCE</scope>
    <source>
        <strain evidence="2">HLG_WM_MAG_09</strain>
    </source>
</reference>
<dbReference type="Gene3D" id="3.90.550.10">
    <property type="entry name" value="Spore Coat Polysaccharide Biosynthesis Protein SpsA, Chain A"/>
    <property type="match status" value="1"/>
</dbReference>
<name>A0A6S6TIL9_9GAMM</name>
<keyword evidence="2" id="KW-0808">Transferase</keyword>
<sequence length="303" mass="35050">MAQVQVLLSTWNGERWLPALLESLERQTFTDWELLVRDDGSGDKTVKLLLEWQHKYPDRVVYCDLYGEHLGSTASFSHLVAVSYAPYLMFCDQDDVWFTGKIEVKYAAAKKLSALHGNQSPLLIHTDLALVNENKPLVPDSFWEQRDFDVHQRKQDYLFTNTVTGCATLFNRAAADKAFPVPEGVQYHDRWLGLVCAWFGRVYPVEQASLFYRQHDNNVVGAGLANYQHVSVRSIPERVAQWSSQAEMFLKRFGAELKTEDYCLIEALADLRHLKGWQRRKHIIRHRLFKRGVMANMALLWFA</sequence>
<dbReference type="InterPro" id="IPR029044">
    <property type="entry name" value="Nucleotide-diphossugar_trans"/>
</dbReference>
<proteinExistence type="predicted"/>
<dbReference type="Pfam" id="PF00535">
    <property type="entry name" value="Glycos_transf_2"/>
    <property type="match status" value="1"/>
</dbReference>
<organism evidence="2">
    <name type="scientific">uncultured Thiotrichaceae bacterium</name>
    <dbReference type="NCBI Taxonomy" id="298394"/>
    <lineage>
        <taxon>Bacteria</taxon>
        <taxon>Pseudomonadati</taxon>
        <taxon>Pseudomonadota</taxon>
        <taxon>Gammaproteobacteria</taxon>
        <taxon>Thiotrichales</taxon>
        <taxon>Thiotrichaceae</taxon>
        <taxon>environmental samples</taxon>
    </lineage>
</organism>
<dbReference type="AlphaFoldDB" id="A0A6S6TIL9"/>
<protein>
    <submittedName>
        <fullName evidence="2">Alpha-L-Rha alpha-1,3-L-rhamnosyltransferase (EC)</fullName>
        <ecNumber evidence="2">2.4.1.-</ecNumber>
    </submittedName>
</protein>
<dbReference type="GO" id="GO:0016758">
    <property type="term" value="F:hexosyltransferase activity"/>
    <property type="evidence" value="ECO:0007669"/>
    <property type="project" value="UniProtKB-ARBA"/>
</dbReference>
<evidence type="ECO:0000259" key="1">
    <source>
        <dbReference type="Pfam" id="PF00535"/>
    </source>
</evidence>
<dbReference type="PANTHER" id="PTHR22916:SF3">
    <property type="entry name" value="UDP-GLCNAC:BETAGAL BETA-1,3-N-ACETYLGLUCOSAMINYLTRANSFERASE-LIKE PROTEIN 1"/>
    <property type="match status" value="1"/>
</dbReference>
<gene>
    <name evidence="2" type="ORF">HELGO_WM13716</name>
</gene>
<feature type="domain" description="Glycosyltransferase 2-like" evidence="1">
    <location>
        <begin position="6"/>
        <end position="177"/>
    </location>
</feature>
<keyword evidence="2" id="KW-0328">Glycosyltransferase</keyword>
<dbReference type="EC" id="2.4.1.-" evidence="2"/>
<dbReference type="EMBL" id="CACVAT010000234">
    <property type="protein sequence ID" value="CAA6814718.1"/>
    <property type="molecule type" value="Genomic_DNA"/>
</dbReference>